<organism evidence="9 10">
    <name type="scientific">Polyangium fumosum</name>
    <dbReference type="NCBI Taxonomy" id="889272"/>
    <lineage>
        <taxon>Bacteria</taxon>
        <taxon>Pseudomonadati</taxon>
        <taxon>Myxococcota</taxon>
        <taxon>Polyangia</taxon>
        <taxon>Polyangiales</taxon>
        <taxon>Polyangiaceae</taxon>
        <taxon>Polyangium</taxon>
    </lineage>
</organism>
<gene>
    <name evidence="9" type="primary">sppA</name>
    <name evidence="9" type="ORF">E8A74_44935</name>
</gene>
<dbReference type="GO" id="GO:0006465">
    <property type="term" value="P:signal peptide processing"/>
    <property type="evidence" value="ECO:0007669"/>
    <property type="project" value="InterPro"/>
</dbReference>
<protein>
    <submittedName>
        <fullName evidence="9">Signal peptide peptidase SppA</fullName>
    </submittedName>
</protein>
<feature type="active site" description="Proton donor/acceptor" evidence="7">
    <location>
        <position position="176"/>
    </location>
</feature>
<dbReference type="InterPro" id="IPR047217">
    <property type="entry name" value="S49_SppA_67K_type_N"/>
</dbReference>
<evidence type="ECO:0000256" key="3">
    <source>
        <dbReference type="ARBA" id="ARBA00022670"/>
    </source>
</evidence>
<dbReference type="PIRSF" id="PIRSF001217">
    <property type="entry name" value="Protease_4_SppA"/>
    <property type="match status" value="1"/>
</dbReference>
<comment type="similarity">
    <text evidence="2">Belongs to the peptidase S49 family.</text>
</comment>
<evidence type="ECO:0000256" key="5">
    <source>
        <dbReference type="ARBA" id="ARBA00022825"/>
    </source>
</evidence>
<evidence type="ECO:0000259" key="8">
    <source>
        <dbReference type="Pfam" id="PF01343"/>
    </source>
</evidence>
<dbReference type="CDD" id="cd07018">
    <property type="entry name" value="S49_SppA_67K_type"/>
    <property type="match status" value="1"/>
</dbReference>
<dbReference type="CDD" id="cd07023">
    <property type="entry name" value="S49_Sppa_N_C"/>
    <property type="match status" value="1"/>
</dbReference>
<dbReference type="Proteomes" id="UP000309215">
    <property type="component" value="Unassembled WGS sequence"/>
</dbReference>
<feature type="active site" description="Nucleophile" evidence="7">
    <location>
        <position position="370"/>
    </location>
</feature>
<dbReference type="InterPro" id="IPR047272">
    <property type="entry name" value="S49_SppA_C"/>
</dbReference>
<comment type="caution">
    <text evidence="9">The sequence shown here is derived from an EMBL/GenBank/DDBJ whole genome shotgun (WGS) entry which is preliminary data.</text>
</comment>
<evidence type="ECO:0000256" key="6">
    <source>
        <dbReference type="ARBA" id="ARBA00023136"/>
    </source>
</evidence>
<sequence length="576" mass="61571">MLRSLLTNLLLLLVLPLRWLRRAFAIPKGGYVMLELDGPVVDTVPARPRGLARLLRRVRPPLSVTRVRELCELIAGDDRAAGLFVRLDGLAAGPSVLASLRKVFAHLRDAGKEVVFYLPMGADNDTMYLASAGRRVVVGPETLVAPIGYAATGRYLRRALAEIGVEPEVFARGTYKAAAEPLVRDAMSEAQREQLGEVLGARHDALVRALAERCGGDVTVAARWVDEAPYRASRAEELGLVDAVAYEDEVTTLLGKAPAPTARWMPAGRYIAARRAPGFRPLLPRPVVGLVEVHGPIVSRSRFSLGKLAVEDRVVRAIRAARSNRRIAAVVLHIDSPGGSAVASDRIHHEVELLAKEKPVIAYLSNVAASGGYYVAAAARVIVAEPQVITGSIGVVSAHFVLRGLLEKVGVSTDVVKRGARADLFSPVRPLDASERAVLESEVDAFYRTFVGVVARGRGRAFEDIDKLAQGRIYSGTEARARGLVDELGGLSDAVARASDFAGLGPLELRLVPPPRGEGPPPSAARVAQAALSALGALGLSPVAERALLGLNLAASERVLVYEPWGSDGRTWQDLT</sequence>
<dbReference type="PANTHER" id="PTHR33209:SF2">
    <property type="entry name" value="CHROMOSOME UNDETERMINED SCAFFOLD_55, WHOLE GENOME SHOTGUN SEQUENCE"/>
    <property type="match status" value="1"/>
</dbReference>
<evidence type="ECO:0000256" key="4">
    <source>
        <dbReference type="ARBA" id="ARBA00022801"/>
    </source>
</evidence>
<dbReference type="NCBIfam" id="TIGR00706">
    <property type="entry name" value="SppA_dom"/>
    <property type="match status" value="1"/>
</dbReference>
<dbReference type="Gene3D" id="3.90.226.10">
    <property type="entry name" value="2-enoyl-CoA Hydratase, Chain A, domain 1"/>
    <property type="match status" value="3"/>
</dbReference>
<evidence type="ECO:0000313" key="9">
    <source>
        <dbReference type="EMBL" id="TKC97052.1"/>
    </source>
</evidence>
<dbReference type="InterPro" id="IPR004634">
    <property type="entry name" value="Pept_S49_pIV"/>
</dbReference>
<reference evidence="9 10" key="1">
    <citation type="submission" date="2019-04" db="EMBL/GenBank/DDBJ databases">
        <authorList>
            <person name="Li Y."/>
            <person name="Wang J."/>
        </authorList>
    </citation>
    <scope>NUCLEOTIDE SEQUENCE [LARGE SCALE GENOMIC DNA]</scope>
    <source>
        <strain evidence="9 10">DSM 14668</strain>
    </source>
</reference>
<dbReference type="InterPro" id="IPR029045">
    <property type="entry name" value="ClpP/crotonase-like_dom_sf"/>
</dbReference>
<comment type="subcellular location">
    <subcellularLocation>
        <location evidence="1">Membrane</location>
    </subcellularLocation>
</comment>
<keyword evidence="10" id="KW-1185">Reference proteome</keyword>
<keyword evidence="4" id="KW-0378">Hydrolase</keyword>
<dbReference type="GO" id="GO:0016020">
    <property type="term" value="C:membrane"/>
    <property type="evidence" value="ECO:0007669"/>
    <property type="project" value="UniProtKB-SubCell"/>
</dbReference>
<dbReference type="SUPFAM" id="SSF52096">
    <property type="entry name" value="ClpP/crotonase"/>
    <property type="match status" value="2"/>
</dbReference>
<accession>A0A4U1IRW6</accession>
<dbReference type="RefSeq" id="WP_136935325.1">
    <property type="nucleotide sequence ID" value="NZ_SSMQ01000084.1"/>
</dbReference>
<name>A0A4U1IRW6_9BACT</name>
<dbReference type="AlphaFoldDB" id="A0A4U1IRW6"/>
<keyword evidence="6" id="KW-0472">Membrane</keyword>
<dbReference type="GO" id="GO:0008236">
    <property type="term" value="F:serine-type peptidase activity"/>
    <property type="evidence" value="ECO:0007669"/>
    <property type="project" value="UniProtKB-KW"/>
</dbReference>
<dbReference type="OrthoDB" id="9764363at2"/>
<dbReference type="PANTHER" id="PTHR33209">
    <property type="entry name" value="PROTEASE 4"/>
    <property type="match status" value="1"/>
</dbReference>
<evidence type="ECO:0000256" key="2">
    <source>
        <dbReference type="ARBA" id="ARBA00008683"/>
    </source>
</evidence>
<evidence type="ECO:0000256" key="1">
    <source>
        <dbReference type="ARBA" id="ARBA00004370"/>
    </source>
</evidence>
<dbReference type="InterPro" id="IPR002142">
    <property type="entry name" value="Peptidase_S49"/>
</dbReference>
<feature type="domain" description="Peptidase S49" evidence="8">
    <location>
        <begin position="107"/>
        <end position="254"/>
    </location>
</feature>
<keyword evidence="5" id="KW-0720">Serine protease</keyword>
<keyword evidence="3" id="KW-0645">Protease</keyword>
<dbReference type="Pfam" id="PF01343">
    <property type="entry name" value="Peptidase_S49"/>
    <property type="match status" value="2"/>
</dbReference>
<proteinExistence type="inferred from homology"/>
<feature type="domain" description="Peptidase S49" evidence="8">
    <location>
        <begin position="354"/>
        <end position="502"/>
    </location>
</feature>
<dbReference type="EMBL" id="SSMQ01000084">
    <property type="protein sequence ID" value="TKC97052.1"/>
    <property type="molecule type" value="Genomic_DNA"/>
</dbReference>
<evidence type="ECO:0000256" key="7">
    <source>
        <dbReference type="PIRSR" id="PIRSR001217-1"/>
    </source>
</evidence>
<dbReference type="InterPro" id="IPR004635">
    <property type="entry name" value="Pept_S49_SppA"/>
</dbReference>
<evidence type="ECO:0000313" key="10">
    <source>
        <dbReference type="Proteomes" id="UP000309215"/>
    </source>
</evidence>